<protein>
    <submittedName>
        <fullName evidence="8">Radical SAM protein</fullName>
    </submittedName>
</protein>
<dbReference type="SFLD" id="SFLDS00029">
    <property type="entry name" value="Radical_SAM"/>
    <property type="match status" value="1"/>
</dbReference>
<name>A0ABU3NWQ2_9FIRM</name>
<dbReference type="InterPro" id="IPR032432">
    <property type="entry name" value="Radical_SAM_C"/>
</dbReference>
<evidence type="ECO:0000256" key="1">
    <source>
        <dbReference type="ARBA" id="ARBA00001966"/>
    </source>
</evidence>
<evidence type="ECO:0000256" key="2">
    <source>
        <dbReference type="ARBA" id="ARBA00022485"/>
    </source>
</evidence>
<evidence type="ECO:0000313" key="8">
    <source>
        <dbReference type="EMBL" id="MDT8901246.1"/>
    </source>
</evidence>
<dbReference type="InterPro" id="IPR023404">
    <property type="entry name" value="rSAM_horseshoe"/>
</dbReference>
<keyword evidence="6" id="KW-0411">Iron-sulfur</keyword>
<comment type="cofactor">
    <cofactor evidence="1">
        <name>[4Fe-4S] cluster</name>
        <dbReference type="ChEBI" id="CHEBI:49883"/>
    </cofactor>
</comment>
<sequence>MRHSIIPVFIPHQGCPHRCVFCDQRTITGVDRPPGGAEVAALIGERLAEPRRAATWEIAFYGGSFTCLPAAWQEELLAPAKAALDRGQINAIRLSTRPDAIDRETLARLAAFGVSTVELGAQSLDDRVLAAAARGHTAGHTAAAVAAIKDAGLKCGLQLMPGLPGEDWISLIATTKQVLALAPDFIRIYPAVVLAGTELAAMAAAGAYRPLTLGAAVARAAYLKNRCENNGIPAIRVGLQASEELSGGAVLAGPYHPAFGAMTEAYLFRIMVAGLLEKIGRPPGEMLIRHHPRDASVVRGISNANLLYWEKTYRLAGCRLAADWPRRGEIAVFHRNLTYILNKAMLFST</sequence>
<evidence type="ECO:0000256" key="3">
    <source>
        <dbReference type="ARBA" id="ARBA00022691"/>
    </source>
</evidence>
<evidence type="ECO:0000256" key="5">
    <source>
        <dbReference type="ARBA" id="ARBA00023004"/>
    </source>
</evidence>
<accession>A0ABU3NWQ2</accession>
<keyword evidence="3" id="KW-0949">S-adenosyl-L-methionine</keyword>
<feature type="domain" description="Radical SAM core" evidence="7">
    <location>
        <begin position="1"/>
        <end position="233"/>
    </location>
</feature>
<dbReference type="InterPro" id="IPR058240">
    <property type="entry name" value="rSAM_sf"/>
</dbReference>
<dbReference type="SUPFAM" id="SSF102114">
    <property type="entry name" value="Radical SAM enzymes"/>
    <property type="match status" value="1"/>
</dbReference>
<dbReference type="Pfam" id="PF16199">
    <property type="entry name" value="Radical_SAM_C"/>
    <property type="match status" value="1"/>
</dbReference>
<dbReference type="CDD" id="cd01335">
    <property type="entry name" value="Radical_SAM"/>
    <property type="match status" value="1"/>
</dbReference>
<evidence type="ECO:0000313" key="9">
    <source>
        <dbReference type="Proteomes" id="UP001254848"/>
    </source>
</evidence>
<keyword evidence="2" id="KW-0004">4Fe-4S</keyword>
<evidence type="ECO:0000259" key="7">
    <source>
        <dbReference type="PROSITE" id="PS51918"/>
    </source>
</evidence>
<dbReference type="InterPro" id="IPR006638">
    <property type="entry name" value="Elp3/MiaA/NifB-like_rSAM"/>
</dbReference>
<keyword evidence="5" id="KW-0408">Iron</keyword>
<evidence type="ECO:0000256" key="6">
    <source>
        <dbReference type="ARBA" id="ARBA00023014"/>
    </source>
</evidence>
<dbReference type="Pfam" id="PF04055">
    <property type="entry name" value="Radical_SAM"/>
    <property type="match status" value="1"/>
</dbReference>
<dbReference type="PANTHER" id="PTHR11135">
    <property type="entry name" value="HISTONE ACETYLTRANSFERASE-RELATED"/>
    <property type="match status" value="1"/>
</dbReference>
<dbReference type="SFLD" id="SFLDG01082">
    <property type="entry name" value="B12-binding_domain_containing"/>
    <property type="match status" value="1"/>
</dbReference>
<keyword evidence="4" id="KW-0479">Metal-binding</keyword>
<reference evidence="8 9" key="1">
    <citation type="submission" date="2023-07" db="EMBL/GenBank/DDBJ databases">
        <title>The novel representative of Negativicutes class, Anaeroselena agilis gen. nov. sp. nov.</title>
        <authorList>
            <person name="Prokofeva M.I."/>
            <person name="Elcheninov A.G."/>
            <person name="Klyukina A."/>
            <person name="Kublanov I.V."/>
            <person name="Frolov E.N."/>
            <person name="Podosokorskaya O.A."/>
        </authorList>
    </citation>
    <scope>NUCLEOTIDE SEQUENCE [LARGE SCALE GENOMIC DNA]</scope>
    <source>
        <strain evidence="8 9">4137-cl</strain>
    </source>
</reference>
<dbReference type="SFLD" id="SFLDG01086">
    <property type="entry name" value="elongater_protein-like"/>
    <property type="match status" value="1"/>
</dbReference>
<dbReference type="PANTHER" id="PTHR11135:SF0">
    <property type="entry name" value="ELONGATOR COMPLEX PROTEIN 3"/>
    <property type="match status" value="1"/>
</dbReference>
<proteinExistence type="predicted"/>
<dbReference type="PROSITE" id="PS51918">
    <property type="entry name" value="RADICAL_SAM"/>
    <property type="match status" value="1"/>
</dbReference>
<organism evidence="8 9">
    <name type="scientific">Anaeroselena agilis</name>
    <dbReference type="NCBI Taxonomy" id="3063788"/>
    <lineage>
        <taxon>Bacteria</taxon>
        <taxon>Bacillati</taxon>
        <taxon>Bacillota</taxon>
        <taxon>Negativicutes</taxon>
        <taxon>Acetonemataceae</taxon>
        <taxon>Anaeroselena</taxon>
    </lineage>
</organism>
<keyword evidence="9" id="KW-1185">Reference proteome</keyword>
<dbReference type="Gene3D" id="3.80.30.20">
    <property type="entry name" value="tm_1862 like domain"/>
    <property type="match status" value="1"/>
</dbReference>
<dbReference type="InterPro" id="IPR007197">
    <property type="entry name" value="rSAM"/>
</dbReference>
<dbReference type="EMBL" id="JAUOZS010000001">
    <property type="protein sequence ID" value="MDT8901246.1"/>
    <property type="molecule type" value="Genomic_DNA"/>
</dbReference>
<dbReference type="RefSeq" id="WP_413779764.1">
    <property type="nucleotide sequence ID" value="NZ_JAUOZS010000001.1"/>
</dbReference>
<dbReference type="Proteomes" id="UP001254848">
    <property type="component" value="Unassembled WGS sequence"/>
</dbReference>
<comment type="caution">
    <text evidence="8">The sequence shown here is derived from an EMBL/GenBank/DDBJ whole genome shotgun (WGS) entry which is preliminary data.</text>
</comment>
<gene>
    <name evidence="8" type="ORF">Q4T40_08360</name>
</gene>
<dbReference type="InterPro" id="IPR039661">
    <property type="entry name" value="ELP3"/>
</dbReference>
<evidence type="ECO:0000256" key="4">
    <source>
        <dbReference type="ARBA" id="ARBA00022723"/>
    </source>
</evidence>
<dbReference type="SMART" id="SM00729">
    <property type="entry name" value="Elp3"/>
    <property type="match status" value="1"/>
</dbReference>